<dbReference type="Proteomes" id="UP001217325">
    <property type="component" value="Unassembled WGS sequence"/>
</dbReference>
<proteinExistence type="predicted"/>
<organism evidence="1 2">
    <name type="scientific">Rhodococcus qingshengii</name>
    <dbReference type="NCBI Taxonomy" id="334542"/>
    <lineage>
        <taxon>Bacteria</taxon>
        <taxon>Bacillati</taxon>
        <taxon>Actinomycetota</taxon>
        <taxon>Actinomycetes</taxon>
        <taxon>Mycobacteriales</taxon>
        <taxon>Nocardiaceae</taxon>
        <taxon>Rhodococcus</taxon>
        <taxon>Rhodococcus erythropolis group</taxon>
    </lineage>
</organism>
<evidence type="ECO:0008006" key="3">
    <source>
        <dbReference type="Google" id="ProtNLM"/>
    </source>
</evidence>
<dbReference type="RefSeq" id="WP_275232759.1">
    <property type="nucleotide sequence ID" value="NZ_JARDXE010000023.1"/>
</dbReference>
<protein>
    <recommendedName>
        <fullName evidence="3">DUF2757 family protein</fullName>
    </recommendedName>
</protein>
<evidence type="ECO:0000313" key="1">
    <source>
        <dbReference type="EMBL" id="MDE8649054.1"/>
    </source>
</evidence>
<comment type="caution">
    <text evidence="1">The sequence shown here is derived from an EMBL/GenBank/DDBJ whole genome shotgun (WGS) entry which is preliminary data.</text>
</comment>
<dbReference type="EMBL" id="JARDXE010000023">
    <property type="protein sequence ID" value="MDE8649054.1"/>
    <property type="molecule type" value="Genomic_DNA"/>
</dbReference>
<reference evidence="1" key="1">
    <citation type="submission" date="2023-02" db="EMBL/GenBank/DDBJ databases">
        <title>A novel hydrolase synthesized by Rhodococcus erythropolis HQ is responsible for the detoxification of Zearalenone.</title>
        <authorList>
            <person name="Hu J."/>
            <person name="Xu J."/>
        </authorList>
    </citation>
    <scope>NUCLEOTIDE SEQUENCE</scope>
    <source>
        <strain evidence="1">HQ</strain>
    </source>
</reference>
<name>A0AAW6LPT6_RHOSG</name>
<evidence type="ECO:0000313" key="2">
    <source>
        <dbReference type="Proteomes" id="UP001217325"/>
    </source>
</evidence>
<gene>
    <name evidence="1" type="ORF">PXH69_29190</name>
</gene>
<accession>A0AAW6LPT6</accession>
<dbReference type="AlphaFoldDB" id="A0AAW6LPT6"/>
<sequence>MSDNSYKLCHRCATAITNDDYSAFDFDNAEKAKEKAIDFVEKAGLIVIDVDETELRGSCDACGEDFDGPGHTAEPQ</sequence>